<keyword evidence="2" id="KW-0808">Transferase</keyword>
<dbReference type="GO" id="GO:0032259">
    <property type="term" value="P:methylation"/>
    <property type="evidence" value="ECO:0007669"/>
    <property type="project" value="UniProtKB-KW"/>
</dbReference>
<sequence length="384" mass="43983">MAQTSLHQPLPTIDNSRDHLHTSAYVRNATLDRDRQVTAYSTHCDDEVQRSIKAIVQYLLREVPEFRRLSELREKGWQNPKGDVFFEKQRQNADHADEKTAKHFYSMMKEIGQDMNQRTDVFRIKSACPGPHYILDMCMAPGGFLEKALMVNPRARATGFSLPRREGGHKVLLPKTYNVSLKFLDITLLAADMGRVEIPNDHPDAKRFLPRQFAPGQAFDMVICDGQVLRCHDRAAYRERREATRLTLTQLALGLEHVKPGGTLIVLLHKLEALDTVKLLYTFASFSSIQLFKHDKFHAKRSSFYLIATNIRSDGLEAATAVKEWKRLWDIATFGTDDMYHHARHQCGPHIDLILEEFGPRLAMIGKHIWEIQADALARAPFLK</sequence>
<gene>
    <name evidence="2" type="ORF">BDV40DRAFT_306535</name>
</gene>
<feature type="domain" description="Ribosomal RNA methyltransferase FtsJ" evidence="1">
    <location>
        <begin position="132"/>
        <end position="309"/>
    </location>
</feature>
<keyword evidence="3" id="KW-1185">Reference proteome</keyword>
<reference evidence="2 3" key="1">
    <citation type="submission" date="2019-04" db="EMBL/GenBank/DDBJ databases">
        <title>Friends and foes A comparative genomics study of 23 Aspergillus species from section Flavi.</title>
        <authorList>
            <consortium name="DOE Joint Genome Institute"/>
            <person name="Kjaerbolling I."/>
            <person name="Vesth T."/>
            <person name="Frisvad J.C."/>
            <person name="Nybo J.L."/>
            <person name="Theobald S."/>
            <person name="Kildgaard S."/>
            <person name="Isbrandt T."/>
            <person name="Kuo A."/>
            <person name="Sato A."/>
            <person name="Lyhne E.K."/>
            <person name="Kogle M.E."/>
            <person name="Wiebenga A."/>
            <person name="Kun R.S."/>
            <person name="Lubbers R.J."/>
            <person name="Makela M.R."/>
            <person name="Barry K."/>
            <person name="Chovatia M."/>
            <person name="Clum A."/>
            <person name="Daum C."/>
            <person name="Haridas S."/>
            <person name="He G."/>
            <person name="LaButti K."/>
            <person name="Lipzen A."/>
            <person name="Mondo S."/>
            <person name="Riley R."/>
            <person name="Salamov A."/>
            <person name="Simmons B.A."/>
            <person name="Magnuson J.K."/>
            <person name="Henrissat B."/>
            <person name="Mortensen U.H."/>
            <person name="Larsen T.O."/>
            <person name="Devries R.P."/>
            <person name="Grigoriev I.V."/>
            <person name="Machida M."/>
            <person name="Baker S.E."/>
            <person name="Andersen M.R."/>
        </authorList>
    </citation>
    <scope>NUCLEOTIDE SEQUENCE [LARGE SCALE GENOMIC DNA]</scope>
    <source>
        <strain evidence="2 3">CBS 117626</strain>
    </source>
</reference>
<dbReference type="Gene3D" id="3.40.50.150">
    <property type="entry name" value="Vaccinia Virus protein VP39"/>
    <property type="match status" value="1"/>
</dbReference>
<dbReference type="EMBL" id="ML738789">
    <property type="protein sequence ID" value="KAE8155952.1"/>
    <property type="molecule type" value="Genomic_DNA"/>
</dbReference>
<organism evidence="2 3">
    <name type="scientific">Aspergillus tamarii</name>
    <dbReference type="NCBI Taxonomy" id="41984"/>
    <lineage>
        <taxon>Eukaryota</taxon>
        <taxon>Fungi</taxon>
        <taxon>Dikarya</taxon>
        <taxon>Ascomycota</taxon>
        <taxon>Pezizomycotina</taxon>
        <taxon>Eurotiomycetes</taxon>
        <taxon>Eurotiomycetidae</taxon>
        <taxon>Eurotiales</taxon>
        <taxon>Aspergillaceae</taxon>
        <taxon>Aspergillus</taxon>
        <taxon>Aspergillus subgen. Circumdati</taxon>
    </lineage>
</organism>
<evidence type="ECO:0000259" key="1">
    <source>
        <dbReference type="Pfam" id="PF01728"/>
    </source>
</evidence>
<dbReference type="SUPFAM" id="SSF53335">
    <property type="entry name" value="S-adenosyl-L-methionine-dependent methyltransferases"/>
    <property type="match status" value="1"/>
</dbReference>
<proteinExistence type="predicted"/>
<protein>
    <submittedName>
        <fullName evidence="2">FtsJ-like methyltransferase family protein</fullName>
    </submittedName>
</protein>
<accession>A0A5N6UBL8</accession>
<evidence type="ECO:0000313" key="2">
    <source>
        <dbReference type="EMBL" id="KAE8155952.1"/>
    </source>
</evidence>
<name>A0A5N6UBL8_ASPTM</name>
<keyword evidence="2" id="KW-0489">Methyltransferase</keyword>
<dbReference type="Proteomes" id="UP000326950">
    <property type="component" value="Unassembled WGS sequence"/>
</dbReference>
<dbReference type="AlphaFoldDB" id="A0A5N6UBL8"/>
<dbReference type="GO" id="GO:0008168">
    <property type="term" value="F:methyltransferase activity"/>
    <property type="evidence" value="ECO:0007669"/>
    <property type="project" value="UniProtKB-KW"/>
</dbReference>
<dbReference type="Pfam" id="PF01728">
    <property type="entry name" value="FtsJ"/>
    <property type="match status" value="1"/>
</dbReference>
<evidence type="ECO:0000313" key="3">
    <source>
        <dbReference type="Proteomes" id="UP000326950"/>
    </source>
</evidence>
<dbReference type="InterPro" id="IPR002877">
    <property type="entry name" value="RNA_MeTrfase_FtsJ_dom"/>
</dbReference>
<dbReference type="OrthoDB" id="417125at2759"/>
<dbReference type="InterPro" id="IPR029063">
    <property type="entry name" value="SAM-dependent_MTases_sf"/>
</dbReference>